<dbReference type="RefSeq" id="WP_197956470.1">
    <property type="nucleotide sequence ID" value="NZ_CP065668.1"/>
</dbReference>
<sequence>MDAWQSALQARRSALVEQFAMAAMAKDEEGKTEAREAIQRFNEKNPGRRIQPMQLAQNVRMREKRIREAEDGVYLPKKRRDAVEAGRFAAEE</sequence>
<gene>
    <name evidence="1" type="ORF">I6G66_06210</name>
</gene>
<reference evidence="1 2" key="1">
    <citation type="submission" date="2020-12" db="EMBL/GenBank/DDBJ databases">
        <title>FDA dAtabase for Regulatory Grade micrObial Sequences (FDA-ARGOS): Supporting development and validation of Infectious Disease Dx tests.</title>
        <authorList>
            <person name="Sproer C."/>
            <person name="Gronow S."/>
            <person name="Severitt S."/>
            <person name="Schroder I."/>
            <person name="Tallon L."/>
            <person name="Sadzewicz L."/>
            <person name="Zhao X."/>
            <person name="Boylan J."/>
            <person name="Ott S."/>
            <person name="Bowen H."/>
            <person name="Vavikolanu K."/>
            <person name="Mehta A."/>
            <person name="Aluvathingal J."/>
            <person name="Nadendla S."/>
            <person name="Lowell S."/>
            <person name="Myers T."/>
            <person name="Yan Y."/>
            <person name="Sichtig H."/>
        </authorList>
    </citation>
    <scope>NUCLEOTIDE SEQUENCE [LARGE SCALE GENOMIC DNA]</scope>
    <source>
        <strain evidence="1 2">FDAARGOS_909</strain>
    </source>
</reference>
<name>A0A7T2W0V4_DELAC</name>
<accession>A0A7T2W0V4</accession>
<evidence type="ECO:0000313" key="1">
    <source>
        <dbReference type="EMBL" id="QPS09613.1"/>
    </source>
</evidence>
<protein>
    <submittedName>
        <fullName evidence="1">Uncharacterized protein</fullName>
    </submittedName>
</protein>
<dbReference type="Proteomes" id="UP000594778">
    <property type="component" value="Chromosome"/>
</dbReference>
<evidence type="ECO:0000313" key="2">
    <source>
        <dbReference type="Proteomes" id="UP000594778"/>
    </source>
</evidence>
<organism evidence="1 2">
    <name type="scientific">Delftia acidovorans</name>
    <name type="common">Pseudomonas acidovorans</name>
    <name type="synonym">Comamonas acidovorans</name>
    <dbReference type="NCBI Taxonomy" id="80866"/>
    <lineage>
        <taxon>Bacteria</taxon>
        <taxon>Pseudomonadati</taxon>
        <taxon>Pseudomonadota</taxon>
        <taxon>Betaproteobacteria</taxon>
        <taxon>Burkholderiales</taxon>
        <taxon>Comamonadaceae</taxon>
        <taxon>Delftia</taxon>
    </lineage>
</organism>
<dbReference type="AlphaFoldDB" id="A0A7T2W0V4"/>
<proteinExistence type="predicted"/>
<dbReference type="EMBL" id="CP065668">
    <property type="protein sequence ID" value="QPS09613.1"/>
    <property type="molecule type" value="Genomic_DNA"/>
</dbReference>